<dbReference type="Gene3D" id="6.10.140.1230">
    <property type="match status" value="1"/>
</dbReference>
<evidence type="ECO:0000313" key="3">
    <source>
        <dbReference type="EMBL" id="EPY33278.1"/>
    </source>
</evidence>
<organism evidence="2 4">
    <name type="scientific">Strigomonas culicis</name>
    <dbReference type="NCBI Taxonomy" id="28005"/>
    <lineage>
        <taxon>Eukaryota</taxon>
        <taxon>Discoba</taxon>
        <taxon>Euglenozoa</taxon>
        <taxon>Kinetoplastea</taxon>
        <taxon>Metakinetoplastina</taxon>
        <taxon>Trypanosomatida</taxon>
        <taxon>Trypanosomatidae</taxon>
        <taxon>Strigomonadinae</taxon>
        <taxon>Strigomonas</taxon>
    </lineage>
</organism>
<dbReference type="GO" id="GO:0007034">
    <property type="term" value="P:vacuolar transport"/>
    <property type="evidence" value="ECO:0007669"/>
    <property type="project" value="InterPro"/>
</dbReference>
<comment type="caution">
    <text evidence="2">The sequence shown here is derived from an EMBL/GenBank/DDBJ whole genome shotgun (WGS) entry which is preliminary data.</text>
</comment>
<gene>
    <name evidence="3" type="ORF">STCU_02350</name>
    <name evidence="2" type="ORF">STCU_04951</name>
</gene>
<dbReference type="AlphaFoldDB" id="S9UCX4"/>
<dbReference type="OrthoDB" id="2329734at2759"/>
<dbReference type="EMBL" id="ATMH01002350">
    <property type="protein sequence ID" value="EPY33278.1"/>
    <property type="molecule type" value="Genomic_DNA"/>
</dbReference>
<evidence type="ECO:0000313" key="2">
    <source>
        <dbReference type="EMBL" id="EPY28647.1"/>
    </source>
</evidence>
<name>S9UCX4_9TRYP</name>
<reference evidence="2" key="2">
    <citation type="submission" date="2013-03" db="EMBL/GenBank/DDBJ databases">
        <authorList>
            <person name="Motta M.C.M."/>
            <person name="Martins A.C.A."/>
            <person name="Preta C.M.C.C."/>
            <person name="Silva R."/>
            <person name="de Souza S.S."/>
            <person name="Klein C.C."/>
            <person name="de Almeida L.G.P."/>
            <person name="Cunha O.L."/>
            <person name="Colabardini A.C."/>
            <person name="Lima B.A."/>
            <person name="Machado C.R."/>
            <person name="Soares C.M.A."/>
            <person name="de Menezes C.B.A."/>
            <person name="Bartolomeu D.C."/>
            <person name="Grisard E.C."/>
            <person name="Fantinatti-Garboggini F."/>
            <person name="Rodrigues-Luiz G.F."/>
            <person name="Wagner G."/>
            <person name="Goldman G.H."/>
            <person name="Fietto J.L.R."/>
            <person name="Ciapina L.P."/>
            <person name="Brocchi M."/>
            <person name="Elias M.C."/>
            <person name="Goldman M.H.S."/>
            <person name="Sagot M.-F."/>
            <person name="Pereira M."/>
            <person name="Stoco P.H."/>
            <person name="Teixeira S.M.R."/>
            <person name="de Mendonca-Neto R.P."/>
            <person name="Maciel T.E.F."/>
            <person name="Mendes T.A.O."/>
            <person name="Urmenyi T.P."/>
            <person name="Teixeira M.M.G."/>
            <person name="de Camargo E.F.P."/>
            <person name="de Sousa W."/>
            <person name="Schenkman S."/>
            <person name="de Vasconcelos A.T.R."/>
        </authorList>
    </citation>
    <scope>NUCLEOTIDE SEQUENCE</scope>
</reference>
<evidence type="ECO:0000313" key="4">
    <source>
        <dbReference type="Proteomes" id="UP000015354"/>
    </source>
</evidence>
<dbReference type="Proteomes" id="UP000015354">
    <property type="component" value="Unassembled WGS sequence"/>
</dbReference>
<proteinExistence type="predicted"/>
<accession>S9UCX4</accession>
<evidence type="ECO:0000256" key="1">
    <source>
        <dbReference type="SAM" id="MobiDB-lite"/>
    </source>
</evidence>
<protein>
    <submittedName>
        <fullName evidence="2">Charged multivesicular body protein 3</fullName>
    </submittedName>
</protein>
<dbReference type="Pfam" id="PF03357">
    <property type="entry name" value="Snf7"/>
    <property type="match status" value="1"/>
</dbReference>
<dbReference type="EMBL" id="ATMH01004951">
    <property type="protein sequence ID" value="EPY28647.1"/>
    <property type="molecule type" value="Genomic_DNA"/>
</dbReference>
<feature type="region of interest" description="Disordered" evidence="1">
    <location>
        <begin position="180"/>
        <end position="205"/>
    </location>
</feature>
<dbReference type="InterPro" id="IPR005024">
    <property type="entry name" value="Snf7_fam"/>
</dbReference>
<sequence length="218" mass="25042">MSLVKKLFHHTTPEEDVRKWTRQLRSEQRKMDMQITKIQREEQKVKVSMKQAAKKNDTFAVKMLAKELLRSRKAVNRMHTAKAQMNSVGMQLQNQLATIKLSGGLAKSGVIMKDMNDLLKVKEVQETMREMSKEMTKTGIIEEMMNDTLDNALDEDISDGELEDEVSKVVAEVTQNTMQGAHVGTSRIPQQQQLQQPEEVAEEEDYDDLMDRFNALRS</sequence>
<reference evidence="2 4" key="1">
    <citation type="journal article" date="2013" name="PLoS ONE">
        <title>Predicting the Proteins of Angomonas deanei, Strigomonas culicis and Their Respective Endosymbionts Reveals New Aspects of the Trypanosomatidae Family.</title>
        <authorList>
            <person name="Motta M.C."/>
            <person name="Martins A.C."/>
            <person name="de Souza S.S."/>
            <person name="Catta-Preta C.M."/>
            <person name="Silva R."/>
            <person name="Klein C.C."/>
            <person name="de Almeida L.G."/>
            <person name="de Lima Cunha O."/>
            <person name="Ciapina L.P."/>
            <person name="Brocchi M."/>
            <person name="Colabardini A.C."/>
            <person name="de Araujo Lima B."/>
            <person name="Machado C.R."/>
            <person name="de Almeida Soares C.M."/>
            <person name="Probst C.M."/>
            <person name="de Menezes C.B."/>
            <person name="Thompson C.E."/>
            <person name="Bartholomeu D.C."/>
            <person name="Gradia D.F."/>
            <person name="Pavoni D.P."/>
            <person name="Grisard E.C."/>
            <person name="Fantinatti-Garboggini F."/>
            <person name="Marchini F.K."/>
            <person name="Rodrigues-Luiz G.F."/>
            <person name="Wagner G."/>
            <person name="Goldman G.H."/>
            <person name="Fietto J.L."/>
            <person name="Elias M.C."/>
            <person name="Goldman M.H."/>
            <person name="Sagot M.F."/>
            <person name="Pereira M."/>
            <person name="Stoco P.H."/>
            <person name="de Mendonca-Neto R.P."/>
            <person name="Teixeira S.M."/>
            <person name="Maciel T.E."/>
            <person name="de Oliveira Mendes T.A."/>
            <person name="Urmenyi T.P."/>
            <person name="de Souza W."/>
            <person name="Schenkman S."/>
            <person name="de Vasconcelos A.T."/>
        </authorList>
    </citation>
    <scope>NUCLEOTIDE SEQUENCE [LARGE SCALE GENOMIC DNA]</scope>
</reference>
<dbReference type="PANTHER" id="PTHR10476">
    <property type="entry name" value="CHARGED MULTIVESICULAR BODY PROTEIN"/>
    <property type="match status" value="1"/>
</dbReference>
<keyword evidence="4" id="KW-1185">Reference proteome</keyword>